<gene>
    <name evidence="2" type="ORF">RJ41_16600</name>
</gene>
<dbReference type="RefSeq" id="WP_039223125.1">
    <property type="nucleotide sequence ID" value="NZ_JWLW01000066.1"/>
</dbReference>
<keyword evidence="3" id="KW-1185">Reference proteome</keyword>
<sequence length="396" mass="43367">MKSEGQTLLDECQGKISVMAVTGIRSEYDLMYPLLLAMSQSEKFEVMVVATGAHLTDIHEYSVKEIENDGFNIVSRIPTSISHDDNQHRVKSCSELMAGLGDAISENNPDLLLVLGDREEPLITAVVANYATVPIVHLAGGDSTNPEGGNVDEQSRHATTKLSHLHLTMTGNHTTRILQLGEEPWRVFTVGSGGVDRLRMTPHMSPSELARESGVRCEGRYGVLIHHPLNGDFESAKVEILNTVKAAKSLGLHVIVGSPNSDPGSSEIVKFIDNLEGVDVYRNLPRIAFINLLRHAVVLLGNSSLAFHEADYMGLPCINVGERQRGREHSGNVIFSKSSQNDIATSLSCALTDKSFRSGLQPNQSLYGDGFMAERTLEILETLPIKRKLLAKKLMY</sequence>
<accession>A0A0B3YVA9</accession>
<dbReference type="Proteomes" id="UP000031197">
    <property type="component" value="Unassembled WGS sequence"/>
</dbReference>
<dbReference type="InterPro" id="IPR029767">
    <property type="entry name" value="WecB-like"/>
</dbReference>
<dbReference type="PANTHER" id="PTHR43174">
    <property type="entry name" value="UDP-N-ACETYLGLUCOSAMINE 2-EPIMERASE"/>
    <property type="match status" value="1"/>
</dbReference>
<dbReference type="EMBL" id="JWLW01000066">
    <property type="protein sequence ID" value="KHT44494.1"/>
    <property type="molecule type" value="Genomic_DNA"/>
</dbReference>
<evidence type="ECO:0000259" key="1">
    <source>
        <dbReference type="Pfam" id="PF02350"/>
    </source>
</evidence>
<dbReference type="GO" id="GO:0006047">
    <property type="term" value="P:UDP-N-acetylglucosamine metabolic process"/>
    <property type="evidence" value="ECO:0007669"/>
    <property type="project" value="InterPro"/>
</dbReference>
<dbReference type="NCBIfam" id="TIGR03568">
    <property type="entry name" value="NeuC_NnaA"/>
    <property type="match status" value="1"/>
</dbReference>
<proteinExistence type="predicted"/>
<dbReference type="SUPFAM" id="SSF53756">
    <property type="entry name" value="UDP-Glycosyltransferase/glycogen phosphorylase"/>
    <property type="match status" value="1"/>
</dbReference>
<evidence type="ECO:0000313" key="2">
    <source>
        <dbReference type="EMBL" id="KHT44494.1"/>
    </source>
</evidence>
<feature type="domain" description="UDP-N-acetylglucosamine 2-epimerase" evidence="1">
    <location>
        <begin position="38"/>
        <end position="381"/>
    </location>
</feature>
<dbReference type="AlphaFoldDB" id="A0A0B3YVA9"/>
<dbReference type="InterPro" id="IPR003331">
    <property type="entry name" value="UDP_GlcNAc_Epimerase_2_dom"/>
</dbReference>
<evidence type="ECO:0000313" key="3">
    <source>
        <dbReference type="Proteomes" id="UP000031197"/>
    </source>
</evidence>
<name>A0A0B3YVA9_9ALTE</name>
<dbReference type="Gene3D" id="3.40.50.2000">
    <property type="entry name" value="Glycogen Phosphorylase B"/>
    <property type="match status" value="2"/>
</dbReference>
<dbReference type="GO" id="GO:0004553">
    <property type="term" value="F:hydrolase activity, hydrolyzing O-glycosyl compounds"/>
    <property type="evidence" value="ECO:0007669"/>
    <property type="project" value="InterPro"/>
</dbReference>
<reference evidence="2 3" key="1">
    <citation type="submission" date="2014-12" db="EMBL/GenBank/DDBJ databases">
        <title>Genome sequencing of Alteromonas marina AD001.</title>
        <authorList>
            <person name="Adrian T.G.S."/>
            <person name="Chan K.G."/>
        </authorList>
    </citation>
    <scope>NUCLEOTIDE SEQUENCE [LARGE SCALE GENOMIC DNA]</scope>
    <source>
        <strain evidence="2 3">AD001</strain>
    </source>
</reference>
<protein>
    <recommendedName>
        <fullName evidence="1">UDP-N-acetylglucosamine 2-epimerase domain-containing protein</fullName>
    </recommendedName>
</protein>
<dbReference type="InterPro" id="IPR020004">
    <property type="entry name" value="UDP-GlcNAc_Epase"/>
</dbReference>
<dbReference type="Pfam" id="PF02350">
    <property type="entry name" value="Epimerase_2"/>
    <property type="match status" value="1"/>
</dbReference>
<comment type="caution">
    <text evidence="2">The sequence shown here is derived from an EMBL/GenBank/DDBJ whole genome shotgun (WGS) entry which is preliminary data.</text>
</comment>
<dbReference type="PANTHER" id="PTHR43174:SF3">
    <property type="entry name" value="UDP-N-ACETYLGLUCOSAMINE 2-EPIMERASE"/>
    <property type="match status" value="1"/>
</dbReference>
<organism evidence="2 3">
    <name type="scientific">Alteromonas marina</name>
    <dbReference type="NCBI Taxonomy" id="203795"/>
    <lineage>
        <taxon>Bacteria</taxon>
        <taxon>Pseudomonadati</taxon>
        <taxon>Pseudomonadota</taxon>
        <taxon>Gammaproteobacteria</taxon>
        <taxon>Alteromonadales</taxon>
        <taxon>Alteromonadaceae</taxon>
        <taxon>Alteromonas/Salinimonas group</taxon>
        <taxon>Alteromonas</taxon>
    </lineage>
</organism>